<evidence type="ECO:0000313" key="1">
    <source>
        <dbReference type="EMBL" id="EAI5408216.1"/>
    </source>
</evidence>
<dbReference type="Proteomes" id="UP000535509">
    <property type="component" value="Unassembled WGS sequence"/>
</dbReference>
<dbReference type="Proteomes" id="UP000557842">
    <property type="component" value="Unassembled WGS sequence"/>
</dbReference>
<dbReference type="EMBL" id="AACCXM010000003">
    <property type="protein sequence ID" value="EAK0468810.1"/>
    <property type="molecule type" value="Genomic_DNA"/>
</dbReference>
<keyword evidence="5" id="KW-1185">Reference proteome</keyword>
<dbReference type="OMA" id="SPYKRYN"/>
<dbReference type="EMBL" id="AACCXK010000003">
    <property type="protein sequence ID" value="EAK0452533.1"/>
    <property type="molecule type" value="Genomic_DNA"/>
</dbReference>
<evidence type="ECO:0000313" key="6">
    <source>
        <dbReference type="Proteomes" id="UP000557842"/>
    </source>
</evidence>
<organism evidence="3">
    <name type="scientific">Campylobacter fetus</name>
    <dbReference type="NCBI Taxonomy" id="196"/>
    <lineage>
        <taxon>Bacteria</taxon>
        <taxon>Pseudomonadati</taxon>
        <taxon>Campylobacterota</taxon>
        <taxon>Epsilonproteobacteria</taxon>
        <taxon>Campylobacterales</taxon>
        <taxon>Campylobacteraceae</taxon>
        <taxon>Campylobacter</taxon>
    </lineage>
</organism>
<proteinExistence type="predicted"/>
<gene>
    <name evidence="3" type="ORF">AAH17_02495</name>
    <name evidence="4" type="ORF">AAH24_05450</name>
    <name evidence="1" type="ORF">BVH53_05830</name>
    <name evidence="2" type="ORF">CX802_00650</name>
</gene>
<dbReference type="EMBL" id="AABTCC010000001">
    <property type="protein sequence ID" value="EAI8858357.1"/>
    <property type="molecule type" value="Genomic_DNA"/>
</dbReference>
<sequence>MNYGLKEILERALKEKNTLENLYLEADPLQVAAKFKNVHISLICALFAYGNAKAIVKFLNSLDFELLSLSDQIIEKEILAQKRLYRFQNPKDVSNIFITIKRAAQEDIQAIIKSGFDKNGLMIDGINSLINKIYDLNDYRSDGYEFFFGRSYQNEPKSPYKRYNMWLRWMVRDSDIDLGLFKNLPKSELIIPLDTHTHKVSLALGLCDRKSYDFKAAKEITLNLKNFDAFDPIKYDFALYRIGQSKELDNVKSNLKNI</sequence>
<evidence type="ECO:0000313" key="3">
    <source>
        <dbReference type="EMBL" id="EAK0452533.1"/>
    </source>
</evidence>
<evidence type="ECO:0000313" key="5">
    <source>
        <dbReference type="Proteomes" id="UP000535509"/>
    </source>
</evidence>
<reference evidence="3 6" key="1">
    <citation type="submission" date="2018-05" db="EMBL/GenBank/DDBJ databases">
        <authorList>
            <consortium name="PulseNet: The National Subtyping Network for Foodborne Disease Surveillance"/>
            <person name="Tarr C.L."/>
            <person name="Trees E."/>
            <person name="Katz L.S."/>
            <person name="Carleton-Romer H.A."/>
            <person name="Stroika S."/>
            <person name="Kucerova Z."/>
            <person name="Roache K.F."/>
            <person name="Sabol A.L."/>
            <person name="Besser J."/>
            <person name="Gerner-Smidt P."/>
        </authorList>
    </citation>
    <scope>NUCLEOTIDE SEQUENCE</scope>
    <source>
        <strain evidence="3">2014D-0197</strain>
        <strain evidence="1 6">2016D-0221</strain>
        <strain evidence="4">D4313</strain>
        <strain evidence="2 5">PNUSAC001503</strain>
    </source>
</reference>
<dbReference type="RefSeq" id="WP_002848089.1">
    <property type="nucleotide sequence ID" value="NZ_AABUZP020000066.1"/>
</dbReference>
<dbReference type="Pfam" id="PF09674">
    <property type="entry name" value="DUF2400"/>
    <property type="match status" value="1"/>
</dbReference>
<dbReference type="AlphaFoldDB" id="A0A5L8QRY9"/>
<dbReference type="GeneID" id="61063946"/>
<dbReference type="NCBIfam" id="TIGR02757">
    <property type="entry name" value="TIGR02757 family protein"/>
    <property type="match status" value="1"/>
</dbReference>
<evidence type="ECO:0000313" key="2">
    <source>
        <dbReference type="EMBL" id="EAI8858357.1"/>
    </source>
</evidence>
<dbReference type="InterPro" id="IPR014127">
    <property type="entry name" value="CHP02757"/>
</dbReference>
<evidence type="ECO:0000313" key="4">
    <source>
        <dbReference type="EMBL" id="EAK0468810.1"/>
    </source>
</evidence>
<comment type="caution">
    <text evidence="3">The sequence shown here is derived from an EMBL/GenBank/DDBJ whole genome shotgun (WGS) entry which is preliminary data.</text>
</comment>
<name>A0A5L8QRY9_CAMFE</name>
<dbReference type="EMBL" id="AABQDW010000009">
    <property type="protein sequence ID" value="EAI5408216.1"/>
    <property type="molecule type" value="Genomic_DNA"/>
</dbReference>
<protein>
    <submittedName>
        <fullName evidence="3">TIGR02757 family protein</fullName>
    </submittedName>
</protein>
<accession>A0A5L8QRY9</accession>